<keyword evidence="2" id="KW-1185">Reference proteome</keyword>
<dbReference type="AlphaFoldDB" id="A0A1H2T674"/>
<dbReference type="Gene3D" id="3.30.160.250">
    <property type="match status" value="1"/>
</dbReference>
<dbReference type="Proteomes" id="UP000198816">
    <property type="component" value="Unassembled WGS sequence"/>
</dbReference>
<gene>
    <name evidence="1" type="ORF">SAMN05421783_103311</name>
</gene>
<reference evidence="2" key="1">
    <citation type="submission" date="2016-10" db="EMBL/GenBank/DDBJ databases">
        <authorList>
            <person name="Varghese N."/>
            <person name="Submissions S."/>
        </authorList>
    </citation>
    <scope>NUCLEOTIDE SEQUENCE [LARGE SCALE GENOMIC DNA]</scope>
    <source>
        <strain evidence="2">DSM 217</strain>
    </source>
</reference>
<organism evidence="1 2">
    <name type="scientific">Thiocapsa roseopersicina</name>
    <dbReference type="NCBI Taxonomy" id="1058"/>
    <lineage>
        <taxon>Bacteria</taxon>
        <taxon>Pseudomonadati</taxon>
        <taxon>Pseudomonadota</taxon>
        <taxon>Gammaproteobacteria</taxon>
        <taxon>Chromatiales</taxon>
        <taxon>Chromatiaceae</taxon>
        <taxon>Thiocapsa</taxon>
    </lineage>
</organism>
<dbReference type="OrthoDB" id="489371at2"/>
<evidence type="ECO:0000313" key="2">
    <source>
        <dbReference type="Proteomes" id="UP000198816"/>
    </source>
</evidence>
<proteinExistence type="predicted"/>
<evidence type="ECO:0008006" key="3">
    <source>
        <dbReference type="Google" id="ProtNLM"/>
    </source>
</evidence>
<dbReference type="EMBL" id="FNNZ01000003">
    <property type="protein sequence ID" value="SDW39320.1"/>
    <property type="molecule type" value="Genomic_DNA"/>
</dbReference>
<evidence type="ECO:0000313" key="1">
    <source>
        <dbReference type="EMBL" id="SDW39320.1"/>
    </source>
</evidence>
<dbReference type="InterPro" id="IPR035069">
    <property type="entry name" value="TTHA1013/TTHA0281-like"/>
</dbReference>
<sequence>MTVLKYTYWQDDGMWLGYLEEYPDYTTQGETLEELQDNLRDIYQELTSGAIPSVRRVGELAVA</sequence>
<dbReference type="SUPFAM" id="SSF143100">
    <property type="entry name" value="TTHA1013/TTHA0281-like"/>
    <property type="match status" value="1"/>
</dbReference>
<dbReference type="RefSeq" id="WP_093028919.1">
    <property type="nucleotide sequence ID" value="NZ_FNNZ01000003.1"/>
</dbReference>
<name>A0A1H2T674_THIRO</name>
<protein>
    <recommendedName>
        <fullName evidence="3">Type II toxin-antitoxin system HicB family antitoxin</fullName>
    </recommendedName>
</protein>
<dbReference type="STRING" id="1058.SAMN05421783_103311"/>
<accession>A0A1H2T674</accession>